<comment type="caution">
    <text evidence="5">The sequence shown here is derived from an EMBL/GenBank/DDBJ whole genome shotgun (WGS) entry which is preliminary data.</text>
</comment>
<dbReference type="CDD" id="cd00165">
    <property type="entry name" value="S4"/>
    <property type="match status" value="1"/>
</dbReference>
<name>A0ABV0F0R3_9ENTE</name>
<dbReference type="InterPro" id="IPR004538">
    <property type="entry name" value="Hemolysin_A/TlyA"/>
</dbReference>
<dbReference type="Gene3D" id="3.10.290.10">
    <property type="entry name" value="RNA-binding S4 domain"/>
    <property type="match status" value="1"/>
</dbReference>
<evidence type="ECO:0000256" key="2">
    <source>
        <dbReference type="ARBA" id="ARBA00029460"/>
    </source>
</evidence>
<feature type="domain" description="Ribosomal RNA methyltransferase FtsJ" evidence="4">
    <location>
        <begin position="62"/>
        <end position="244"/>
    </location>
</feature>
<dbReference type="Gene3D" id="3.40.50.150">
    <property type="entry name" value="Vaccinia Virus protein VP39"/>
    <property type="match status" value="1"/>
</dbReference>
<keyword evidence="1 3" id="KW-0694">RNA-binding</keyword>
<organism evidence="5 6">
    <name type="scientific">Enterococcus diestrammenae</name>
    <dbReference type="NCBI Taxonomy" id="1155073"/>
    <lineage>
        <taxon>Bacteria</taxon>
        <taxon>Bacillati</taxon>
        <taxon>Bacillota</taxon>
        <taxon>Bacilli</taxon>
        <taxon>Lactobacillales</taxon>
        <taxon>Enterococcaceae</taxon>
        <taxon>Enterococcus</taxon>
    </lineage>
</organism>
<reference evidence="5" key="1">
    <citation type="submission" date="2016-06" db="EMBL/GenBank/DDBJ databases">
        <authorList>
            <person name="Van Tyne D."/>
        </authorList>
    </citation>
    <scope>NUCLEOTIDE SEQUENCE</scope>
    <source>
        <strain evidence="5">JM9A</strain>
    </source>
</reference>
<dbReference type="PIRSF" id="PIRSF005578">
    <property type="entry name" value="TlyA"/>
    <property type="match status" value="1"/>
</dbReference>
<dbReference type="Pfam" id="PF01728">
    <property type="entry name" value="FtsJ"/>
    <property type="match status" value="1"/>
</dbReference>
<reference evidence="5" key="2">
    <citation type="submission" date="2024-02" db="EMBL/GenBank/DDBJ databases">
        <title>The Genome Sequence of Enterococcus diestrammenae JM9A.</title>
        <authorList>
            <person name="Earl A."/>
            <person name="Manson A."/>
            <person name="Gilmore M."/>
            <person name="Sanders J."/>
            <person name="Shea T."/>
            <person name="Howe W."/>
            <person name="Livny J."/>
            <person name="Cuomo C."/>
            <person name="Neafsey D."/>
            <person name="Birren B."/>
        </authorList>
    </citation>
    <scope>NUCLEOTIDE SEQUENCE</scope>
    <source>
        <strain evidence="5">JM9A</strain>
    </source>
</reference>
<dbReference type="InterPro" id="IPR002877">
    <property type="entry name" value="RNA_MeTrfase_FtsJ_dom"/>
</dbReference>
<dbReference type="InterPro" id="IPR047048">
    <property type="entry name" value="TlyA"/>
</dbReference>
<accession>A0ABV0F0R3</accession>
<dbReference type="SUPFAM" id="SSF55174">
    <property type="entry name" value="Alpha-L RNA-binding motif"/>
    <property type="match status" value="1"/>
</dbReference>
<dbReference type="PANTHER" id="PTHR32319:SF0">
    <property type="entry name" value="BACTERIAL HEMOLYSIN-LIKE PROTEIN"/>
    <property type="match status" value="1"/>
</dbReference>
<dbReference type="SUPFAM" id="SSF53335">
    <property type="entry name" value="S-adenosyl-L-methionine-dependent methyltransferases"/>
    <property type="match status" value="1"/>
</dbReference>
<dbReference type="EMBL" id="MAEI02000001">
    <property type="protein sequence ID" value="MEO1781582.1"/>
    <property type="molecule type" value="Genomic_DNA"/>
</dbReference>
<keyword evidence="6" id="KW-1185">Reference proteome</keyword>
<proteinExistence type="inferred from homology"/>
<dbReference type="NCBIfam" id="TIGR00478">
    <property type="entry name" value="tly"/>
    <property type="match status" value="1"/>
</dbReference>
<evidence type="ECO:0000256" key="1">
    <source>
        <dbReference type="ARBA" id="ARBA00022884"/>
    </source>
</evidence>
<dbReference type="RefSeq" id="WP_161868313.1">
    <property type="nucleotide sequence ID" value="NZ_MAEI02000001.1"/>
</dbReference>
<gene>
    <name evidence="5" type="ORF">BAU18_001169</name>
</gene>
<protein>
    <submittedName>
        <fullName evidence="5">Hemolysin A</fullName>
    </submittedName>
</protein>
<dbReference type="InterPro" id="IPR029063">
    <property type="entry name" value="SAM-dependent_MTases_sf"/>
</dbReference>
<dbReference type="PROSITE" id="PS50889">
    <property type="entry name" value="S4"/>
    <property type="match status" value="1"/>
</dbReference>
<evidence type="ECO:0000313" key="5">
    <source>
        <dbReference type="EMBL" id="MEO1781582.1"/>
    </source>
</evidence>
<dbReference type="PANTHER" id="PTHR32319">
    <property type="entry name" value="BACTERIAL HEMOLYSIN-LIKE PROTEIN"/>
    <property type="match status" value="1"/>
</dbReference>
<evidence type="ECO:0000313" key="6">
    <source>
        <dbReference type="Proteomes" id="UP001429357"/>
    </source>
</evidence>
<evidence type="ECO:0000256" key="3">
    <source>
        <dbReference type="PROSITE-ProRule" id="PRU00182"/>
    </source>
</evidence>
<dbReference type="InterPro" id="IPR036986">
    <property type="entry name" value="S4_RNA-bd_sf"/>
</dbReference>
<dbReference type="Proteomes" id="UP001429357">
    <property type="component" value="Unassembled WGS sequence"/>
</dbReference>
<comment type="similarity">
    <text evidence="2">Belongs to the TlyA family.</text>
</comment>
<sequence length="271" mass="29697">MKKERVDVLAVQQGLFETREKAKRAVMAGLVVMEKNNLRLDKPGEKLPQDTLLRVKGEVMPYVSRGGLKLEKALKQFDFSVTDKILLDIGSSTGGFTDVALQNGAKLSYALDVGYNQLAWKLRQDPRVVVMERTNFRYSQPADFLEGLPEVATIDVSFISLKLILPPLHEILVAGGSVMALVKPQFEAGKEAVGKHGIVREAATHERVLQEISNFALETGFDVVDLAFSPITGGEGNIEFLLLLTKTEGTGHLSEKVNISEVVAKAHETLA</sequence>
<evidence type="ECO:0000259" key="4">
    <source>
        <dbReference type="Pfam" id="PF01728"/>
    </source>
</evidence>